<reference evidence="1" key="1">
    <citation type="submission" date="2014-09" db="EMBL/GenBank/DDBJ databases">
        <authorList>
            <person name="Magalhaes I.L.F."/>
            <person name="Oliveira U."/>
            <person name="Santos F.R."/>
            <person name="Vidigal T.H.D.A."/>
            <person name="Brescovit A.D."/>
            <person name="Santos A.J."/>
        </authorList>
    </citation>
    <scope>NUCLEOTIDE SEQUENCE</scope>
    <source>
        <tissue evidence="1">Shoot tissue taken approximately 20 cm above the soil surface</tissue>
    </source>
</reference>
<name>A0A0A9HIS5_ARUDO</name>
<sequence length="54" mass="5920">MTVTAKTAKTVRFIAQNSKSKFDKNRTNQTSVSRAVSPVSRAVFSVNRTSSKTV</sequence>
<proteinExistence type="predicted"/>
<dbReference type="EMBL" id="GBRH01165083">
    <property type="protein sequence ID" value="JAE32813.1"/>
    <property type="molecule type" value="Transcribed_RNA"/>
</dbReference>
<accession>A0A0A9HIS5</accession>
<dbReference type="AlphaFoldDB" id="A0A0A9HIS5"/>
<protein>
    <submittedName>
        <fullName evidence="1">Uncharacterized protein</fullName>
    </submittedName>
</protein>
<reference evidence="1" key="2">
    <citation type="journal article" date="2015" name="Data Brief">
        <title>Shoot transcriptome of the giant reed, Arundo donax.</title>
        <authorList>
            <person name="Barrero R.A."/>
            <person name="Guerrero F.D."/>
            <person name="Moolhuijzen P."/>
            <person name="Goolsby J.A."/>
            <person name="Tidwell J."/>
            <person name="Bellgard S.E."/>
            <person name="Bellgard M.I."/>
        </authorList>
    </citation>
    <scope>NUCLEOTIDE SEQUENCE</scope>
    <source>
        <tissue evidence="1">Shoot tissue taken approximately 20 cm above the soil surface</tissue>
    </source>
</reference>
<organism evidence="1">
    <name type="scientific">Arundo donax</name>
    <name type="common">Giant reed</name>
    <name type="synonym">Donax arundinaceus</name>
    <dbReference type="NCBI Taxonomy" id="35708"/>
    <lineage>
        <taxon>Eukaryota</taxon>
        <taxon>Viridiplantae</taxon>
        <taxon>Streptophyta</taxon>
        <taxon>Embryophyta</taxon>
        <taxon>Tracheophyta</taxon>
        <taxon>Spermatophyta</taxon>
        <taxon>Magnoliopsida</taxon>
        <taxon>Liliopsida</taxon>
        <taxon>Poales</taxon>
        <taxon>Poaceae</taxon>
        <taxon>PACMAD clade</taxon>
        <taxon>Arundinoideae</taxon>
        <taxon>Arundineae</taxon>
        <taxon>Arundo</taxon>
    </lineage>
</organism>
<evidence type="ECO:0000313" key="1">
    <source>
        <dbReference type="EMBL" id="JAE32813.1"/>
    </source>
</evidence>